<dbReference type="EMBL" id="QNSE01000001">
    <property type="protein sequence ID" value="RBP85603.1"/>
    <property type="molecule type" value="Genomic_DNA"/>
</dbReference>
<organism evidence="1 2">
    <name type="scientific">Marinomonas rhizomae</name>
    <dbReference type="NCBI Taxonomy" id="491948"/>
    <lineage>
        <taxon>Bacteria</taxon>
        <taxon>Pseudomonadati</taxon>
        <taxon>Pseudomonadota</taxon>
        <taxon>Gammaproteobacteria</taxon>
        <taxon>Oceanospirillales</taxon>
        <taxon>Oceanospirillaceae</taxon>
        <taxon>Marinomonas</taxon>
    </lineage>
</organism>
<accession>A0A366JF79</accession>
<dbReference type="Proteomes" id="UP000252792">
    <property type="component" value="Unassembled WGS sequence"/>
</dbReference>
<dbReference type="AlphaFoldDB" id="A0A366JF79"/>
<comment type="caution">
    <text evidence="1">The sequence shown here is derived from an EMBL/GenBank/DDBJ whole genome shotgun (WGS) entry which is preliminary data.</text>
</comment>
<proteinExistence type="predicted"/>
<reference evidence="1 2" key="1">
    <citation type="submission" date="2018-06" db="EMBL/GenBank/DDBJ databases">
        <title>Genomic Encyclopedia of Type Strains, Phase III (KMG-III): the genomes of soil and plant-associated and newly described type strains.</title>
        <authorList>
            <person name="Whitman W."/>
        </authorList>
    </citation>
    <scope>NUCLEOTIDE SEQUENCE [LARGE SCALE GENOMIC DNA]</scope>
    <source>
        <strain evidence="1 2">CECT 7377</strain>
    </source>
</reference>
<sequence>MAIRKFEKLDTQCEKNKNLKLIILKIAFFAHKKQKNPSLILLH</sequence>
<evidence type="ECO:0000313" key="1">
    <source>
        <dbReference type="EMBL" id="RBP85603.1"/>
    </source>
</evidence>
<gene>
    <name evidence="1" type="ORF">DFP80_10198</name>
</gene>
<keyword evidence="2" id="KW-1185">Reference proteome</keyword>
<evidence type="ECO:0000313" key="2">
    <source>
        <dbReference type="Proteomes" id="UP000252792"/>
    </source>
</evidence>
<protein>
    <submittedName>
        <fullName evidence="1">Uncharacterized protein</fullName>
    </submittedName>
</protein>
<name>A0A366JF79_9GAMM</name>